<dbReference type="InterPro" id="IPR056021">
    <property type="entry name" value="DUF7600"/>
</dbReference>
<dbReference type="Pfam" id="PF24539">
    <property type="entry name" value="DUF7600"/>
    <property type="match status" value="1"/>
</dbReference>
<evidence type="ECO:0000313" key="4">
    <source>
        <dbReference type="Proteomes" id="UP000253153"/>
    </source>
</evidence>
<protein>
    <recommendedName>
        <fullName evidence="2">F-box domain-containing protein</fullName>
    </recommendedName>
</protein>
<feature type="domain" description="F-box" evidence="2">
    <location>
        <begin position="242"/>
        <end position="288"/>
    </location>
</feature>
<gene>
    <name evidence="3" type="ORF">FIESC28_01834</name>
</gene>
<dbReference type="AlphaFoldDB" id="A0A366S7S8"/>
<sequence length="716" mass="80164">MKIATRPSAQKTNRQESSENNTPQPPADQGVFIMTCVICGIPIQRTDTEDDGFNGKSNRGWPQDCRAVYVFDWDLANIKISGLGVRVLNDDILVPVDPSKRYDGSINQELIGVSELGEGFPFPRNNRHWGFVLHDACWGLLCEGFQLDLNHLFLFYLSTYLGHCGLPCWNGDYGGVAQMGTNGQVILWGPIFDHDVDDVVPAEYKTNPFQIPALKKAITFSNRLQQDAFHSKLDPQKLSLDKDIFSHLPTEIAETIVTFLPSPDVHSLRLASPVFATLALSERFWASRFRKGREFEFIPDVLNNPPTSWRALYLSLHVWASDNLGMINRRRVWKLVDHIQSVLCHIRDTTCFGTVSKSLLDPQAPENYVQVAEGYSWITAERTAEESNYRNLRYRTLSFPGPIQVTQVSVSMFDTPDGPYVSGLTFIDHDGQVAHLGYCHSRHIVHIELPGAQHIQGWEVVHDLLGVKAIAVVAQDGTVSRFAGSPGGNPHKLLVSSERVSSIRATFHGVKMVALGQTTRDTITHRTGYFWDKQVPAKEYFLNSACGTLLSRDSNSRARNVYLKGTTNNMRLMSILCDNIDICHVAQMEFKFVDERSHQHLQKLGNVHPLVSRLWDTQFGDTEVRNYCIDLDSDNGEEITGLDVQMYPGLVCGLKVHTNFGRSKNLTSKRSPILGEPAFPWVSIRPRGNKVIGMYMVGGGFSEALCADIGLISVDE</sequence>
<feature type="region of interest" description="Disordered" evidence="1">
    <location>
        <begin position="1"/>
        <end position="27"/>
    </location>
</feature>
<dbReference type="PROSITE" id="PS50181">
    <property type="entry name" value="FBOX"/>
    <property type="match status" value="1"/>
</dbReference>
<reference evidence="3 4" key="1">
    <citation type="submission" date="2018-06" db="EMBL/GenBank/DDBJ databases">
        <title>Fusarium incarnatum-equiseti species complex species 28.</title>
        <authorList>
            <person name="Gardiner D.M."/>
        </authorList>
    </citation>
    <scope>NUCLEOTIDE SEQUENCE [LARGE SCALE GENOMIC DNA]</scope>
    <source>
        <strain evidence="3 4">FIESC_28</strain>
    </source>
</reference>
<evidence type="ECO:0000256" key="1">
    <source>
        <dbReference type="SAM" id="MobiDB-lite"/>
    </source>
</evidence>
<evidence type="ECO:0000259" key="2">
    <source>
        <dbReference type="PROSITE" id="PS50181"/>
    </source>
</evidence>
<dbReference type="GeneID" id="41991280"/>
<evidence type="ECO:0000313" key="3">
    <source>
        <dbReference type="EMBL" id="RBR25397.1"/>
    </source>
</evidence>
<dbReference type="EMBL" id="QKXC01000039">
    <property type="protein sequence ID" value="RBR25397.1"/>
    <property type="molecule type" value="Genomic_DNA"/>
</dbReference>
<dbReference type="SUPFAM" id="SSF81383">
    <property type="entry name" value="F-box domain"/>
    <property type="match status" value="1"/>
</dbReference>
<dbReference type="InterPro" id="IPR001810">
    <property type="entry name" value="F-box_dom"/>
</dbReference>
<organism evidence="3 4">
    <name type="scientific">Fusarium coffeatum</name>
    <dbReference type="NCBI Taxonomy" id="231269"/>
    <lineage>
        <taxon>Eukaryota</taxon>
        <taxon>Fungi</taxon>
        <taxon>Dikarya</taxon>
        <taxon>Ascomycota</taxon>
        <taxon>Pezizomycotina</taxon>
        <taxon>Sordariomycetes</taxon>
        <taxon>Hypocreomycetidae</taxon>
        <taxon>Hypocreales</taxon>
        <taxon>Nectriaceae</taxon>
        <taxon>Fusarium</taxon>
        <taxon>Fusarium incarnatum-equiseti species complex</taxon>
    </lineage>
</organism>
<dbReference type="Proteomes" id="UP000253153">
    <property type="component" value="Unassembled WGS sequence"/>
</dbReference>
<dbReference type="OrthoDB" id="5273847at2759"/>
<comment type="caution">
    <text evidence="3">The sequence shown here is derived from an EMBL/GenBank/DDBJ whole genome shotgun (WGS) entry which is preliminary data.</text>
</comment>
<accession>A0A366S7S8</accession>
<proteinExistence type="predicted"/>
<dbReference type="InterPro" id="IPR036047">
    <property type="entry name" value="F-box-like_dom_sf"/>
</dbReference>
<dbReference type="RefSeq" id="XP_031019988.1">
    <property type="nucleotide sequence ID" value="XM_031155984.1"/>
</dbReference>
<name>A0A366S7S8_9HYPO</name>
<dbReference type="Gene3D" id="1.20.1280.50">
    <property type="match status" value="1"/>
</dbReference>
<keyword evidence="4" id="KW-1185">Reference proteome</keyword>